<evidence type="ECO:0000313" key="1">
    <source>
        <dbReference type="EMBL" id="KAH8101952.1"/>
    </source>
</evidence>
<comment type="caution">
    <text evidence="1">The sequence shown here is derived from an EMBL/GenBank/DDBJ whole genome shotgun (WGS) entry which is preliminary data.</text>
</comment>
<dbReference type="Proteomes" id="UP000813824">
    <property type="component" value="Unassembled WGS sequence"/>
</dbReference>
<proteinExistence type="predicted"/>
<keyword evidence="2" id="KW-1185">Reference proteome</keyword>
<evidence type="ECO:0000313" key="2">
    <source>
        <dbReference type="Proteomes" id="UP000813824"/>
    </source>
</evidence>
<reference evidence="1" key="1">
    <citation type="journal article" date="2021" name="New Phytol.">
        <title>Evolutionary innovations through gain and loss of genes in the ectomycorrhizal Boletales.</title>
        <authorList>
            <person name="Wu G."/>
            <person name="Miyauchi S."/>
            <person name="Morin E."/>
            <person name="Kuo A."/>
            <person name="Drula E."/>
            <person name="Varga T."/>
            <person name="Kohler A."/>
            <person name="Feng B."/>
            <person name="Cao Y."/>
            <person name="Lipzen A."/>
            <person name="Daum C."/>
            <person name="Hundley H."/>
            <person name="Pangilinan J."/>
            <person name="Johnson J."/>
            <person name="Barry K."/>
            <person name="LaButti K."/>
            <person name="Ng V."/>
            <person name="Ahrendt S."/>
            <person name="Min B."/>
            <person name="Choi I.G."/>
            <person name="Park H."/>
            <person name="Plett J.M."/>
            <person name="Magnuson J."/>
            <person name="Spatafora J.W."/>
            <person name="Nagy L.G."/>
            <person name="Henrissat B."/>
            <person name="Grigoriev I.V."/>
            <person name="Yang Z.L."/>
            <person name="Xu J."/>
            <person name="Martin F.M."/>
        </authorList>
    </citation>
    <scope>NUCLEOTIDE SEQUENCE</scope>
    <source>
        <strain evidence="1">KKN 215</strain>
    </source>
</reference>
<name>A0A8K0URV3_9AGAR</name>
<dbReference type="OrthoDB" id="3070253at2759"/>
<accession>A0A8K0URV3</accession>
<dbReference type="AlphaFoldDB" id="A0A8K0URV3"/>
<evidence type="ECO:0008006" key="3">
    <source>
        <dbReference type="Google" id="ProtNLM"/>
    </source>
</evidence>
<protein>
    <recommendedName>
        <fullName evidence="3">F-box domain-containing protein</fullName>
    </recommendedName>
</protein>
<organism evidence="1 2">
    <name type="scientific">Cristinia sonorae</name>
    <dbReference type="NCBI Taxonomy" id="1940300"/>
    <lineage>
        <taxon>Eukaryota</taxon>
        <taxon>Fungi</taxon>
        <taxon>Dikarya</taxon>
        <taxon>Basidiomycota</taxon>
        <taxon>Agaricomycotina</taxon>
        <taxon>Agaricomycetes</taxon>
        <taxon>Agaricomycetidae</taxon>
        <taxon>Agaricales</taxon>
        <taxon>Pleurotineae</taxon>
        <taxon>Stephanosporaceae</taxon>
        <taxon>Cristinia</taxon>
    </lineage>
</organism>
<dbReference type="InterPro" id="IPR036047">
    <property type="entry name" value="F-box-like_dom_sf"/>
</dbReference>
<gene>
    <name evidence="1" type="ORF">BXZ70DRAFT_932631</name>
</gene>
<sequence length="309" mass="35119">MSEKDSANPPQFPQEMVENFTSFLWDDPKSISHCSLVSHRWYSAVRPFIYRRIVLESKERLTRFEHLLLGDPAIGYWVRELHIVGGHRYYKTYSFWPEIFVSPGSGTFFPGRVLPEKLKKLYALTFECVYTSSVGASAHSIRAVSSAFASTVRSLTFMSCLGHEGFFLAFAHAFPNLNELRLMKVATKPLLHGTPLADDPDRSLAQFQEEVIPFMPLCLTQGNPTAEYDHPQTFITSLRIDHPDFVQDCESLFCTKSLRTVQALEIRHSGSRLHPIDDISNKILPECGRALRSLKLTIASLPEPEEIVR</sequence>
<dbReference type="EMBL" id="JAEVFJ010000011">
    <property type="protein sequence ID" value="KAH8101952.1"/>
    <property type="molecule type" value="Genomic_DNA"/>
</dbReference>
<dbReference type="CDD" id="cd09917">
    <property type="entry name" value="F-box_SF"/>
    <property type="match status" value="1"/>
</dbReference>
<dbReference type="SUPFAM" id="SSF81383">
    <property type="entry name" value="F-box domain"/>
    <property type="match status" value="1"/>
</dbReference>